<sequence>MFNQLYIKIAFNNLKKNPKLFLPFIISGVFTIMTTYIVMSLSVNPGLSEIPGGDNLQTILSLGSVLLIFFAVLFLLYINSFMIKTRKKEFGLYNVLGMDKKHIMHVLFYETTFLYLISMVLGIIAGILLNKVTILFIRYLMNAPVSFGSEFSFQSMIWTLIFFVAVFIFVFLGNIFQIHRSSPIELLKGGNMIEKEPKANSLVALLGVLVTIVGYYLCFKIISPITEIQKVFLAGLLIIVGTYFIFTSISIAVLKLMKNREKFYYQTNHFIPISGMLSRMKKNGVGLANICIMLFGTIMLLSMGLSMLSTPKDQIETQYPSDAFIELQVDEGENVEANEAQLKEEMHQASEEVASMVNVTLESVRSYAYLSIFAKPTEKGFGVKEGMYEGEKLTNLILIDKANYQDLTGEKIEMKEGEVLIYGVNEAYPKSEIEIMNTSYQAIPKDNMEKFSLGNEVTSLMNEVYYVIVNDLHSLTEIAASHNSVVGKNFARNMVIFSEINLAKDTTKEAELKYGESLQSYLESKNRNAIVDTKTAGSSELYALHSGVLFLVLNLGLLLLLATILTVYFKQISEAYDDRERFNSMKKIGLSRIEIKALIEKQTLSIFFLPLIVCGIHAVATFSLLKKFMFIILLNYVDVYLLSVIASFVVFSLLYFVIYKISAKSYYEIVNQ</sequence>
<feature type="transmembrane region" description="Helical" evidence="6">
    <location>
        <begin position="199"/>
        <end position="219"/>
    </location>
</feature>
<evidence type="ECO:0000256" key="1">
    <source>
        <dbReference type="ARBA" id="ARBA00004651"/>
    </source>
</evidence>
<feature type="domain" description="ABC3 transporter permease C-terminal" evidence="8">
    <location>
        <begin position="63"/>
        <end position="180"/>
    </location>
</feature>
<accession>A0ABS0LNP9</accession>
<comment type="similarity">
    <text evidence="6">Belongs to the ABC-4 integral membrane protein family.</text>
</comment>
<dbReference type="Proteomes" id="UP000721415">
    <property type="component" value="Unassembled WGS sequence"/>
</dbReference>
<evidence type="ECO:0000259" key="8">
    <source>
        <dbReference type="Pfam" id="PF02687"/>
    </source>
</evidence>
<dbReference type="Pfam" id="PF02687">
    <property type="entry name" value="FtsX"/>
    <property type="match status" value="1"/>
</dbReference>
<keyword evidence="5 6" id="KW-0472">Membrane</keyword>
<reference evidence="9 10" key="1">
    <citation type="submission" date="2020-07" db="EMBL/GenBank/DDBJ databases">
        <title>Facklamia lactis sp. nov., isolated from raw milk.</title>
        <authorList>
            <person name="Doll E.V."/>
            <person name="Huptas C."/>
            <person name="Staib L."/>
            <person name="Wenning M."/>
            <person name="Scherer S."/>
        </authorList>
    </citation>
    <scope>NUCLEOTIDE SEQUENCE [LARGE SCALE GENOMIC DNA]</scope>
    <source>
        <strain evidence="9 10">DSM 111018</strain>
    </source>
</reference>
<feature type="transmembrane region" description="Helical" evidence="6">
    <location>
        <begin position="157"/>
        <end position="178"/>
    </location>
</feature>
<evidence type="ECO:0000256" key="6">
    <source>
        <dbReference type="PIRNR" id="PIRNR018968"/>
    </source>
</evidence>
<keyword evidence="2 6" id="KW-1003">Cell membrane</keyword>
<dbReference type="InterPro" id="IPR052536">
    <property type="entry name" value="ABC-4_Integral_Memb_Prot"/>
</dbReference>
<keyword evidence="7" id="KW-0175">Coiled coil</keyword>
<evidence type="ECO:0000313" key="10">
    <source>
        <dbReference type="Proteomes" id="UP000721415"/>
    </source>
</evidence>
<feature type="transmembrane region" description="Helical" evidence="6">
    <location>
        <begin position="286"/>
        <end position="308"/>
    </location>
</feature>
<evidence type="ECO:0000256" key="7">
    <source>
        <dbReference type="SAM" id="Coils"/>
    </source>
</evidence>
<keyword evidence="3 6" id="KW-0812">Transmembrane</keyword>
<feature type="transmembrane region" description="Helical" evidence="6">
    <location>
        <begin position="231"/>
        <end position="254"/>
    </location>
</feature>
<evidence type="ECO:0000256" key="2">
    <source>
        <dbReference type="ARBA" id="ARBA00022475"/>
    </source>
</evidence>
<feature type="transmembrane region" description="Helical" evidence="6">
    <location>
        <begin position="59"/>
        <end position="78"/>
    </location>
</feature>
<dbReference type="InterPro" id="IPR003838">
    <property type="entry name" value="ABC3_permease_C"/>
</dbReference>
<feature type="transmembrane region" description="Helical" evidence="6">
    <location>
        <begin position="20"/>
        <end position="39"/>
    </location>
</feature>
<dbReference type="PIRSF" id="PIRSF018968">
    <property type="entry name" value="ABC_permease_BceB"/>
    <property type="match status" value="1"/>
</dbReference>
<keyword evidence="4 6" id="KW-1133">Transmembrane helix</keyword>
<feature type="transmembrane region" description="Helical" evidence="6">
    <location>
        <begin position="604"/>
        <end position="625"/>
    </location>
</feature>
<comment type="subcellular location">
    <subcellularLocation>
        <location evidence="1 6">Cell membrane</location>
        <topology evidence="1 6">Multi-pass membrane protein</topology>
    </subcellularLocation>
</comment>
<dbReference type="PANTHER" id="PTHR46795:SF3">
    <property type="entry name" value="ABC TRANSPORTER PERMEASE"/>
    <property type="match status" value="1"/>
</dbReference>
<evidence type="ECO:0000256" key="4">
    <source>
        <dbReference type="ARBA" id="ARBA00022989"/>
    </source>
</evidence>
<feature type="transmembrane region" description="Helical" evidence="6">
    <location>
        <begin position="113"/>
        <end position="137"/>
    </location>
</feature>
<dbReference type="PANTHER" id="PTHR46795">
    <property type="entry name" value="ABC TRANSPORTER PERMEASE-RELATED-RELATED"/>
    <property type="match status" value="1"/>
</dbReference>
<dbReference type="RefSeq" id="WP_197114423.1">
    <property type="nucleotide sequence ID" value="NZ_JACBXQ010000001.1"/>
</dbReference>
<evidence type="ECO:0000256" key="3">
    <source>
        <dbReference type="ARBA" id="ARBA00022692"/>
    </source>
</evidence>
<name>A0ABS0LNP9_9LACT</name>
<keyword evidence="6" id="KW-0813">Transport</keyword>
<evidence type="ECO:0000256" key="5">
    <source>
        <dbReference type="ARBA" id="ARBA00023136"/>
    </source>
</evidence>
<comment type="caution">
    <text evidence="9">The sequence shown here is derived from an EMBL/GenBank/DDBJ whole genome shotgun (WGS) entry which is preliminary data.</text>
</comment>
<dbReference type="InterPro" id="IPR027022">
    <property type="entry name" value="ABC_permease_BceB-typ"/>
</dbReference>
<organism evidence="9 10">
    <name type="scientific">Facklamia lactis</name>
    <dbReference type="NCBI Taxonomy" id="2749967"/>
    <lineage>
        <taxon>Bacteria</taxon>
        <taxon>Bacillati</taxon>
        <taxon>Bacillota</taxon>
        <taxon>Bacilli</taxon>
        <taxon>Lactobacillales</taxon>
        <taxon>Aerococcaceae</taxon>
        <taxon>Facklamia</taxon>
    </lineage>
</organism>
<feature type="coiled-coil region" evidence="7">
    <location>
        <begin position="332"/>
        <end position="359"/>
    </location>
</feature>
<protein>
    <submittedName>
        <fullName evidence="9">ABC transporter permease</fullName>
    </submittedName>
</protein>
<feature type="transmembrane region" description="Helical" evidence="6">
    <location>
        <begin position="637"/>
        <end position="658"/>
    </location>
</feature>
<proteinExistence type="inferred from homology"/>
<dbReference type="EMBL" id="JACBXQ010000001">
    <property type="protein sequence ID" value="MBG9985790.1"/>
    <property type="molecule type" value="Genomic_DNA"/>
</dbReference>
<feature type="transmembrane region" description="Helical" evidence="6">
    <location>
        <begin position="548"/>
        <end position="569"/>
    </location>
</feature>
<gene>
    <name evidence="9" type="ORF">HZY91_02650</name>
</gene>
<keyword evidence="10" id="KW-1185">Reference proteome</keyword>
<evidence type="ECO:0000313" key="9">
    <source>
        <dbReference type="EMBL" id="MBG9985790.1"/>
    </source>
</evidence>